<dbReference type="AlphaFoldDB" id="A0A2V1IZT4"/>
<dbReference type="RefSeq" id="WP_107035816.1">
    <property type="nucleotide sequence ID" value="NZ_CAQSOY010000002.1"/>
</dbReference>
<reference evidence="3" key="1">
    <citation type="submission" date="2018-02" db="EMBL/GenBank/DDBJ databases">
        <authorList>
            <person name="Clavel T."/>
            <person name="Strowig T."/>
        </authorList>
    </citation>
    <scope>NUCLEOTIDE SEQUENCE [LARGE SCALE GENOMIC DNA]</scope>
    <source>
        <strain evidence="3">DSM 100764</strain>
    </source>
</reference>
<feature type="transmembrane region" description="Helical" evidence="1">
    <location>
        <begin position="353"/>
        <end position="372"/>
    </location>
</feature>
<keyword evidence="3" id="KW-1185">Reference proteome</keyword>
<evidence type="ECO:0000313" key="2">
    <source>
        <dbReference type="EMBL" id="PWB07899.1"/>
    </source>
</evidence>
<evidence type="ECO:0008006" key="4">
    <source>
        <dbReference type="Google" id="ProtNLM"/>
    </source>
</evidence>
<dbReference type="Pfam" id="PF06123">
    <property type="entry name" value="CreD"/>
    <property type="match status" value="1"/>
</dbReference>
<dbReference type="Proteomes" id="UP000244925">
    <property type="component" value="Unassembled WGS sequence"/>
</dbReference>
<keyword evidence="1" id="KW-0472">Membrane</keyword>
<feature type="transmembrane region" description="Helical" evidence="1">
    <location>
        <begin position="381"/>
        <end position="399"/>
    </location>
</feature>
<protein>
    <recommendedName>
        <fullName evidence="4">Cell envelope integrity protein CreD</fullName>
    </recommendedName>
</protein>
<feature type="transmembrane region" description="Helical" evidence="1">
    <location>
        <begin position="29"/>
        <end position="50"/>
    </location>
</feature>
<dbReference type="PANTHER" id="PTHR30092:SF0">
    <property type="entry name" value="INNER MEMBRANE PROTEIN CRED"/>
    <property type="match status" value="1"/>
</dbReference>
<evidence type="ECO:0000313" key="3">
    <source>
        <dbReference type="Proteomes" id="UP000244925"/>
    </source>
</evidence>
<feature type="transmembrane region" description="Helical" evidence="1">
    <location>
        <begin position="327"/>
        <end position="347"/>
    </location>
</feature>
<dbReference type="GO" id="GO:0005886">
    <property type="term" value="C:plasma membrane"/>
    <property type="evidence" value="ECO:0007669"/>
    <property type="project" value="TreeGrafter"/>
</dbReference>
<dbReference type="InterPro" id="IPR010364">
    <property type="entry name" value="Uncharacterised_IM_CreD"/>
</dbReference>
<keyword evidence="1" id="KW-1133">Transmembrane helix</keyword>
<evidence type="ECO:0000256" key="1">
    <source>
        <dbReference type="SAM" id="Phobius"/>
    </source>
</evidence>
<proteinExistence type="predicted"/>
<sequence>MNGMSTTPPPLPPAYVAAPRKPDRPGVKIVLMAVQCVVLMIATLIVWGLVYDRQSSVNDVADSIADEWGGKVRIGGPFVMAGDSVAAVSRTLRCDVSIESKTLHRGIYEAEVYDAAVEMSGSFDALRLPTGTDDVRLTVRVPARKIYRIEPLRIAGRTVEWRRDGGSLVADIDASAMDDGVTDFDFSFRIHGSGSIEVVQSGQHTVVTMEGEARNPSFTGSSLPDDRSVTDRTFSAKWESNSVMTTDACNSFMDNDRSILGGEMDPEMVYVIEEPYDLQVIGAKFLVGVDRYRKVSRSLKFAFIIIVLTFISLFFTEVITKRAIPMFNCFLIGAALVMFYLLLLSFVEFVSFGMAYLVASVMTIALIGGYMWRMLASVRTGVTIASILTLIYSCCYVMLCLGRYALALGSLILFASLAAMMWASLKLKR</sequence>
<accession>A0A2V1IZT4</accession>
<gene>
    <name evidence="2" type="ORF">C5O25_05935</name>
</gene>
<dbReference type="PANTHER" id="PTHR30092">
    <property type="entry name" value="INNER MEMBRANE PROTEIN CRED"/>
    <property type="match status" value="1"/>
</dbReference>
<name>A0A2V1IZT4_9BACT</name>
<keyword evidence="1" id="KW-0812">Transmembrane</keyword>
<comment type="caution">
    <text evidence="2">The sequence shown here is derived from an EMBL/GenBank/DDBJ whole genome shotgun (WGS) entry which is preliminary data.</text>
</comment>
<organism evidence="2 3">
    <name type="scientific">Paramuribaculum intestinale</name>
    <dbReference type="NCBI Taxonomy" id="2094151"/>
    <lineage>
        <taxon>Bacteria</taxon>
        <taxon>Pseudomonadati</taxon>
        <taxon>Bacteroidota</taxon>
        <taxon>Bacteroidia</taxon>
        <taxon>Bacteroidales</taxon>
        <taxon>Muribaculaceae</taxon>
        <taxon>Paramuribaculum</taxon>
    </lineage>
</organism>
<feature type="transmembrane region" description="Helical" evidence="1">
    <location>
        <begin position="301"/>
        <end position="320"/>
    </location>
</feature>
<feature type="transmembrane region" description="Helical" evidence="1">
    <location>
        <begin position="405"/>
        <end position="425"/>
    </location>
</feature>
<dbReference type="EMBL" id="PUBV01000009">
    <property type="protein sequence ID" value="PWB07899.1"/>
    <property type="molecule type" value="Genomic_DNA"/>
</dbReference>